<name>A0ABW0ZYY7_9ACTN</name>
<accession>A0ABW0ZYY7</accession>
<dbReference type="EMBL" id="JBHSON010000016">
    <property type="protein sequence ID" value="MFC5746663.1"/>
    <property type="molecule type" value="Genomic_DNA"/>
</dbReference>
<evidence type="ECO:0000256" key="1">
    <source>
        <dbReference type="SAM" id="Phobius"/>
    </source>
</evidence>
<organism evidence="2 3">
    <name type="scientific">Actinomadura rugatobispora</name>
    <dbReference type="NCBI Taxonomy" id="1994"/>
    <lineage>
        <taxon>Bacteria</taxon>
        <taxon>Bacillati</taxon>
        <taxon>Actinomycetota</taxon>
        <taxon>Actinomycetes</taxon>
        <taxon>Streptosporangiales</taxon>
        <taxon>Thermomonosporaceae</taxon>
        <taxon>Actinomadura</taxon>
    </lineage>
</organism>
<keyword evidence="1" id="KW-0812">Transmembrane</keyword>
<protein>
    <submittedName>
        <fullName evidence="2">Uncharacterized protein</fullName>
    </submittedName>
</protein>
<keyword evidence="1" id="KW-0472">Membrane</keyword>
<dbReference type="RefSeq" id="WP_378282285.1">
    <property type="nucleotide sequence ID" value="NZ_JBHSON010000016.1"/>
</dbReference>
<sequence>MPRKAARGSSRGIALAASLVPAVVILAVLFLDLTLQRTTTLKQLQQPSTIQYPDESQHYIGLQEGRSLIFGRVVEHQIYAGRDSGLGYGHFVEIELPVGDRPVLKDAVWEPAGVRARFASGHELFVPARSFMYGR</sequence>
<evidence type="ECO:0000313" key="3">
    <source>
        <dbReference type="Proteomes" id="UP001596074"/>
    </source>
</evidence>
<evidence type="ECO:0000313" key="2">
    <source>
        <dbReference type="EMBL" id="MFC5746663.1"/>
    </source>
</evidence>
<reference evidence="3" key="1">
    <citation type="journal article" date="2019" name="Int. J. Syst. Evol. Microbiol.">
        <title>The Global Catalogue of Microorganisms (GCM) 10K type strain sequencing project: providing services to taxonomists for standard genome sequencing and annotation.</title>
        <authorList>
            <consortium name="The Broad Institute Genomics Platform"/>
            <consortium name="The Broad Institute Genome Sequencing Center for Infectious Disease"/>
            <person name="Wu L."/>
            <person name="Ma J."/>
        </authorList>
    </citation>
    <scope>NUCLEOTIDE SEQUENCE [LARGE SCALE GENOMIC DNA]</scope>
    <source>
        <strain evidence="3">KCTC 42087</strain>
    </source>
</reference>
<keyword evidence="3" id="KW-1185">Reference proteome</keyword>
<keyword evidence="1" id="KW-1133">Transmembrane helix</keyword>
<gene>
    <name evidence="2" type="ORF">ACFPZN_13645</name>
</gene>
<proteinExistence type="predicted"/>
<comment type="caution">
    <text evidence="2">The sequence shown here is derived from an EMBL/GenBank/DDBJ whole genome shotgun (WGS) entry which is preliminary data.</text>
</comment>
<feature type="transmembrane region" description="Helical" evidence="1">
    <location>
        <begin position="12"/>
        <end position="31"/>
    </location>
</feature>
<dbReference type="Proteomes" id="UP001596074">
    <property type="component" value="Unassembled WGS sequence"/>
</dbReference>